<dbReference type="EMBL" id="BARW01020746">
    <property type="protein sequence ID" value="GAI95240.1"/>
    <property type="molecule type" value="Genomic_DNA"/>
</dbReference>
<sequence>MSNKGKDMFFKKKQNDKKEKVIVSFGQKIGIVCLRSLEKYIVKNKIIKCYIITSSPPHQNVINYARNIDLLEIIISSNFKQGVEKIRKLYKNNSVKIIDLADFGERNMMRDVD</sequence>
<accession>X1U5X2</accession>
<organism evidence="1">
    <name type="scientific">marine sediment metagenome</name>
    <dbReference type="NCBI Taxonomy" id="412755"/>
    <lineage>
        <taxon>unclassified sequences</taxon>
        <taxon>metagenomes</taxon>
        <taxon>ecological metagenomes</taxon>
    </lineage>
</organism>
<name>X1U5X2_9ZZZZ</name>
<gene>
    <name evidence="1" type="ORF">S12H4_34990</name>
</gene>
<dbReference type="AlphaFoldDB" id="X1U5X2"/>
<reference evidence="1" key="1">
    <citation type="journal article" date="2014" name="Front. Microbiol.">
        <title>High frequency of phylogenetically diverse reductive dehalogenase-homologous genes in deep subseafloor sedimentary metagenomes.</title>
        <authorList>
            <person name="Kawai M."/>
            <person name="Futagami T."/>
            <person name="Toyoda A."/>
            <person name="Takaki Y."/>
            <person name="Nishi S."/>
            <person name="Hori S."/>
            <person name="Arai W."/>
            <person name="Tsubouchi T."/>
            <person name="Morono Y."/>
            <person name="Uchiyama I."/>
            <person name="Ito T."/>
            <person name="Fujiyama A."/>
            <person name="Inagaki F."/>
            <person name="Takami H."/>
        </authorList>
    </citation>
    <scope>NUCLEOTIDE SEQUENCE</scope>
    <source>
        <strain evidence="1">Expedition CK06-06</strain>
    </source>
</reference>
<comment type="caution">
    <text evidence="1">The sequence shown here is derived from an EMBL/GenBank/DDBJ whole genome shotgun (WGS) entry which is preliminary data.</text>
</comment>
<proteinExistence type="predicted"/>
<protein>
    <submittedName>
        <fullName evidence="1">Uncharacterized protein</fullName>
    </submittedName>
</protein>
<evidence type="ECO:0000313" key="1">
    <source>
        <dbReference type="EMBL" id="GAI95240.1"/>
    </source>
</evidence>